<evidence type="ECO:0000313" key="1">
    <source>
        <dbReference type="EMBL" id="MCY9697536.1"/>
    </source>
</evidence>
<sequence length="66" mass="6949">MSENKQNENNFVENTTGAVVDGIQSISSFVFNTAENAVGTTLGLAKNLVNSVININDSDNDNSGTN</sequence>
<protein>
    <recommendedName>
        <fullName evidence="3">Chlorosome envelope protein B</fullName>
    </recommendedName>
</protein>
<evidence type="ECO:0000313" key="2">
    <source>
        <dbReference type="Proteomes" id="UP001527099"/>
    </source>
</evidence>
<keyword evidence="2" id="KW-1185">Reference proteome</keyword>
<dbReference type="EMBL" id="JAMDMX010000148">
    <property type="protein sequence ID" value="MCY9697536.1"/>
    <property type="molecule type" value="Genomic_DNA"/>
</dbReference>
<accession>A0ABT4GN87</accession>
<dbReference type="Proteomes" id="UP001527099">
    <property type="component" value="Unassembled WGS sequence"/>
</dbReference>
<dbReference type="RefSeq" id="WP_029194300.1">
    <property type="nucleotide sequence ID" value="NZ_JAMDMW010000078.1"/>
</dbReference>
<name>A0ABT4GN87_9BACL</name>
<evidence type="ECO:0008006" key="3">
    <source>
        <dbReference type="Google" id="ProtNLM"/>
    </source>
</evidence>
<reference evidence="1 2" key="1">
    <citation type="submission" date="2022-05" db="EMBL/GenBank/DDBJ databases">
        <title>Genome Sequencing of Bee-Associated Microbes.</title>
        <authorList>
            <person name="Dunlap C."/>
        </authorList>
    </citation>
    <scope>NUCLEOTIDE SEQUENCE [LARGE SCALE GENOMIC DNA]</scope>
    <source>
        <strain evidence="1 2">NRRL B-14421</strain>
    </source>
</reference>
<comment type="caution">
    <text evidence="1">The sequence shown here is derived from an EMBL/GenBank/DDBJ whole genome shotgun (WGS) entry which is preliminary data.</text>
</comment>
<proteinExistence type="predicted"/>
<organism evidence="1 2">
    <name type="scientific">Paenibacillus alginolyticus</name>
    <dbReference type="NCBI Taxonomy" id="59839"/>
    <lineage>
        <taxon>Bacteria</taxon>
        <taxon>Bacillati</taxon>
        <taxon>Bacillota</taxon>
        <taxon>Bacilli</taxon>
        <taxon>Bacillales</taxon>
        <taxon>Paenibacillaceae</taxon>
        <taxon>Paenibacillus</taxon>
    </lineage>
</organism>
<gene>
    <name evidence="1" type="ORF">M5X19_32465</name>
</gene>